<accession>A0A1D2VDL8</accession>
<evidence type="ECO:0000313" key="2">
    <source>
        <dbReference type="EMBL" id="ODV59557.1"/>
    </source>
</evidence>
<dbReference type="SUPFAM" id="SSF49879">
    <property type="entry name" value="SMAD/FHA domain"/>
    <property type="match status" value="1"/>
</dbReference>
<dbReference type="OrthoDB" id="687730at2759"/>
<gene>
    <name evidence="2" type="ORF">ASCRUDRAFT_21123</name>
</gene>
<sequence>PPTSSLLAPINDLKSLSRSQYQYNIILSSLNDSFEKKSLMIPFYPETLKLGRPAGIKVKPTQTNGYFDSRVLSRNHAQLYAEKSSGKIFIKDLGSSNGTFVNQNKISTDHNLSPCEIKVGDQIDLGFDIETHLNHRKISAKVESLTLIPLFNNKNINNNNNNLFNVNSPNDLFQNSILNNAFDSALFGDILPAYEDNAINFKNELMTGLSINSNLSTSSTLEYQIRTLINEIHLIKVSNLKLKSVENFLIHYKKNLSSFQKKKDELNNKNLRNAENKIFKKLEKNFQENYQEKFLKISKDLQSKDNIINNLKFKISDDLKSVNNLNDSIRFLNNKIVV</sequence>
<dbReference type="EMBL" id="KV454485">
    <property type="protein sequence ID" value="ODV59557.1"/>
    <property type="molecule type" value="Genomic_DNA"/>
</dbReference>
<dbReference type="Gene3D" id="2.60.200.20">
    <property type="match status" value="1"/>
</dbReference>
<feature type="non-terminal residue" evidence="2">
    <location>
        <position position="1"/>
    </location>
</feature>
<organism evidence="2 3">
    <name type="scientific">Ascoidea rubescens DSM 1968</name>
    <dbReference type="NCBI Taxonomy" id="1344418"/>
    <lineage>
        <taxon>Eukaryota</taxon>
        <taxon>Fungi</taxon>
        <taxon>Dikarya</taxon>
        <taxon>Ascomycota</taxon>
        <taxon>Saccharomycotina</taxon>
        <taxon>Saccharomycetes</taxon>
        <taxon>Ascoideaceae</taxon>
        <taxon>Ascoidea</taxon>
    </lineage>
</organism>
<dbReference type="SMART" id="SM00240">
    <property type="entry name" value="FHA"/>
    <property type="match status" value="1"/>
</dbReference>
<dbReference type="InterPro" id="IPR000253">
    <property type="entry name" value="FHA_dom"/>
</dbReference>
<proteinExistence type="predicted"/>
<dbReference type="Proteomes" id="UP000095038">
    <property type="component" value="Unassembled WGS sequence"/>
</dbReference>
<dbReference type="STRING" id="1344418.A0A1D2VDL8"/>
<name>A0A1D2VDL8_9ASCO</name>
<protein>
    <recommendedName>
        <fullName evidence="1">FHA domain-containing protein</fullName>
    </recommendedName>
</protein>
<dbReference type="PROSITE" id="PS50006">
    <property type="entry name" value="FHA_DOMAIN"/>
    <property type="match status" value="1"/>
</dbReference>
<feature type="non-terminal residue" evidence="2">
    <location>
        <position position="338"/>
    </location>
</feature>
<dbReference type="InterPro" id="IPR008984">
    <property type="entry name" value="SMAD_FHA_dom_sf"/>
</dbReference>
<dbReference type="RefSeq" id="XP_020045864.1">
    <property type="nucleotide sequence ID" value="XM_020189672.1"/>
</dbReference>
<keyword evidence="3" id="KW-1185">Reference proteome</keyword>
<dbReference type="InterPro" id="IPR051176">
    <property type="entry name" value="Cent_Immune-Sig_Mod"/>
</dbReference>
<dbReference type="PANTHER" id="PTHR15715:SF37">
    <property type="entry name" value="LD47843P"/>
    <property type="match status" value="1"/>
</dbReference>
<dbReference type="GeneID" id="30963308"/>
<dbReference type="PANTHER" id="PTHR15715">
    <property type="entry name" value="CENTROSOMAL PROTEIN OF 170 KDA"/>
    <property type="match status" value="1"/>
</dbReference>
<evidence type="ECO:0000259" key="1">
    <source>
        <dbReference type="PROSITE" id="PS50006"/>
    </source>
</evidence>
<dbReference type="AlphaFoldDB" id="A0A1D2VDL8"/>
<reference evidence="3" key="1">
    <citation type="submission" date="2016-05" db="EMBL/GenBank/DDBJ databases">
        <title>Comparative genomics of biotechnologically important yeasts.</title>
        <authorList>
            <consortium name="DOE Joint Genome Institute"/>
            <person name="Riley R."/>
            <person name="Haridas S."/>
            <person name="Wolfe K.H."/>
            <person name="Lopes M.R."/>
            <person name="Hittinger C.T."/>
            <person name="Goker M."/>
            <person name="Salamov A."/>
            <person name="Wisecaver J."/>
            <person name="Long T.M."/>
            <person name="Aerts A.L."/>
            <person name="Barry K."/>
            <person name="Choi C."/>
            <person name="Clum A."/>
            <person name="Coughlan A.Y."/>
            <person name="Deshpande S."/>
            <person name="Douglass A.P."/>
            <person name="Hanson S.J."/>
            <person name="Klenk H.-P."/>
            <person name="Labutti K."/>
            <person name="Lapidus A."/>
            <person name="Lindquist E."/>
            <person name="Lipzen A."/>
            <person name="Meier-Kolthoff J.P."/>
            <person name="Ohm R.A."/>
            <person name="Otillar R.P."/>
            <person name="Pangilinan J."/>
            <person name="Peng Y."/>
            <person name="Rokas A."/>
            <person name="Rosa C.A."/>
            <person name="Scheuner C."/>
            <person name="Sibirny A.A."/>
            <person name="Slot J.C."/>
            <person name="Stielow J.B."/>
            <person name="Sun H."/>
            <person name="Kurtzman C.P."/>
            <person name="Blackwell M."/>
            <person name="Grigoriev I.V."/>
            <person name="Jeffries T.W."/>
        </authorList>
    </citation>
    <scope>NUCLEOTIDE SEQUENCE [LARGE SCALE GENOMIC DNA]</scope>
    <source>
        <strain evidence="3">DSM 1968</strain>
    </source>
</reference>
<dbReference type="GO" id="GO:0005737">
    <property type="term" value="C:cytoplasm"/>
    <property type="evidence" value="ECO:0007669"/>
    <property type="project" value="TreeGrafter"/>
</dbReference>
<evidence type="ECO:0000313" key="3">
    <source>
        <dbReference type="Proteomes" id="UP000095038"/>
    </source>
</evidence>
<dbReference type="InParanoid" id="A0A1D2VDL8"/>
<dbReference type="FunCoup" id="A0A1D2VDL8">
    <property type="interactions" value="102"/>
</dbReference>
<feature type="domain" description="FHA" evidence="1">
    <location>
        <begin position="48"/>
        <end position="106"/>
    </location>
</feature>
<dbReference type="Pfam" id="PF00498">
    <property type="entry name" value="FHA"/>
    <property type="match status" value="1"/>
</dbReference>